<organism evidence="3">
    <name type="scientific">Alloyangia mangrovi</name>
    <dbReference type="NCBI Taxonomy" id="1779329"/>
    <lineage>
        <taxon>Bacteria</taxon>
        <taxon>Pseudomonadati</taxon>
        <taxon>Pseudomonadota</taxon>
        <taxon>Alphaproteobacteria</taxon>
        <taxon>Rhodobacterales</taxon>
        <taxon>Roseobacteraceae</taxon>
        <taxon>Alloyangia</taxon>
    </lineage>
</organism>
<name>A0A2A3JYM6_9RHOB</name>
<proteinExistence type="predicted"/>
<comment type="caution">
    <text evidence="3">The sequence shown here is derived from an EMBL/GenBank/DDBJ whole genome shotgun (WGS) entry which is preliminary data.</text>
</comment>
<evidence type="ECO:0008006" key="5">
    <source>
        <dbReference type="Google" id="ProtNLM"/>
    </source>
</evidence>
<dbReference type="AlphaFoldDB" id="A0A2A3JYM6"/>
<feature type="signal peptide" evidence="1">
    <location>
        <begin position="1"/>
        <end position="22"/>
    </location>
</feature>
<accession>A0A2A3JYM6</accession>
<gene>
    <name evidence="2" type="ORF">CLG85_006280</name>
    <name evidence="3" type="ORF">CLG85_04680</name>
</gene>
<reference evidence="2" key="3">
    <citation type="submission" date="2024-05" db="EMBL/GenBank/DDBJ databases">
        <title>Yangia mangrovi SAOS 153D genome.</title>
        <authorList>
            <person name="Verma A."/>
            <person name="Pal Y."/>
            <person name="Sundharam S."/>
            <person name="Bisht B."/>
            <person name="Srinivasan K."/>
        </authorList>
    </citation>
    <scope>NUCLEOTIDE SEQUENCE</scope>
    <source>
        <strain evidence="2">SAOS 153D</strain>
    </source>
</reference>
<keyword evidence="1" id="KW-0732">Signal</keyword>
<dbReference type="PROSITE" id="PS51257">
    <property type="entry name" value="PROKAR_LIPOPROTEIN"/>
    <property type="match status" value="1"/>
</dbReference>
<dbReference type="EMBL" id="NTHN01000058">
    <property type="protein sequence ID" value="PBD20296.1"/>
    <property type="molecule type" value="Genomic_DNA"/>
</dbReference>
<protein>
    <recommendedName>
        <fullName evidence="5">Lipoprotein</fullName>
    </recommendedName>
</protein>
<dbReference type="Proteomes" id="UP000217448">
    <property type="component" value="Unassembled WGS sequence"/>
</dbReference>
<reference evidence="3" key="1">
    <citation type="submission" date="2017-09" db="EMBL/GenBank/DDBJ databases">
        <title>Yangia sp. SAOS 153D whole genome sequencing.</title>
        <authorList>
            <person name="Verma A."/>
            <person name="Krishnamurthi S."/>
        </authorList>
    </citation>
    <scope>NUCLEOTIDE SEQUENCE [LARGE SCALE GENOMIC DNA]</scope>
    <source>
        <strain evidence="3">SAOS 153D</strain>
    </source>
</reference>
<dbReference type="RefSeq" id="WP_095881210.1">
    <property type="nucleotide sequence ID" value="NZ_NTHN02000008.1"/>
</dbReference>
<sequence>MGRHSGSLIRTGSLLAMAVLLAACGASKDDPEFGGLQFRGGAKPVGDDRANFVVTISNAARAPYAAADAGIYEGTKYCIHYLGTSDIAWAVAPEAVRRQPMLSGSDLVLRGRCVE</sequence>
<evidence type="ECO:0000313" key="4">
    <source>
        <dbReference type="Proteomes" id="UP000217448"/>
    </source>
</evidence>
<reference evidence="4" key="2">
    <citation type="submission" date="2023-07" db="EMBL/GenBank/DDBJ databases">
        <title>Yangia mangrovi SAOS 153D genome.</title>
        <authorList>
            <person name="Verma A."/>
            <person name="Pal Y."/>
            <person name="Sundharam S."/>
            <person name="Bisht B."/>
            <person name="Srinivasan K."/>
        </authorList>
    </citation>
    <scope>NUCLEOTIDE SEQUENCE [LARGE SCALE GENOMIC DNA]</scope>
    <source>
        <strain evidence="4">SAOS 153D</strain>
    </source>
</reference>
<dbReference type="OrthoDB" id="7659281at2"/>
<evidence type="ECO:0000313" key="2">
    <source>
        <dbReference type="EMBL" id="MCT4369962.1"/>
    </source>
</evidence>
<feature type="chain" id="PRO_5012946337" description="Lipoprotein" evidence="1">
    <location>
        <begin position="23"/>
        <end position="115"/>
    </location>
</feature>
<evidence type="ECO:0000256" key="1">
    <source>
        <dbReference type="SAM" id="SignalP"/>
    </source>
</evidence>
<keyword evidence="4" id="KW-1185">Reference proteome</keyword>
<evidence type="ECO:0000313" key="3">
    <source>
        <dbReference type="EMBL" id="PBD20296.1"/>
    </source>
</evidence>
<dbReference type="EMBL" id="NTHN02000008">
    <property type="protein sequence ID" value="MCT4369962.1"/>
    <property type="molecule type" value="Genomic_DNA"/>
</dbReference>